<dbReference type="InterPro" id="IPR036871">
    <property type="entry name" value="PX_dom_sf"/>
</dbReference>
<gene>
    <name evidence="7" type="primary">Snx3</name>
</gene>
<dbReference type="Gene3D" id="3.30.1520.10">
    <property type="entry name" value="Phox-like domain"/>
    <property type="match status" value="1"/>
</dbReference>
<dbReference type="RGD" id="1595151">
    <property type="gene designation" value="Snx3"/>
</dbReference>
<dbReference type="PANTHER" id="PTHR45963:SF1">
    <property type="entry name" value="SORTING NEXIN-3"/>
    <property type="match status" value="1"/>
</dbReference>
<evidence type="ECO:0000259" key="6">
    <source>
        <dbReference type="PROSITE" id="PS50195"/>
    </source>
</evidence>
<feature type="region of interest" description="Disordered" evidence="5">
    <location>
        <begin position="107"/>
        <end position="135"/>
    </location>
</feature>
<evidence type="ECO:0000256" key="5">
    <source>
        <dbReference type="SAM" id="MobiDB-lite"/>
    </source>
</evidence>
<evidence type="ECO:0000256" key="3">
    <source>
        <dbReference type="ARBA" id="ARBA00022927"/>
    </source>
</evidence>
<dbReference type="Ensembl" id="ENSRNOT00000137007.1">
    <property type="protein sequence ID" value="ENSRNOP00000103816.1"/>
    <property type="gene ID" value="ENSRNOG00000046705.5"/>
</dbReference>
<keyword evidence="9" id="KW-1267">Proteomics identification</keyword>
<protein>
    <submittedName>
        <fullName evidence="7">Sorting nexin 3</fullName>
    </submittedName>
</protein>
<keyword evidence="3" id="KW-0653">Protein transport</keyword>
<proteinExistence type="evidence at protein level"/>
<evidence type="ECO:0000256" key="4">
    <source>
        <dbReference type="ARBA" id="ARBA00023121"/>
    </source>
</evidence>
<evidence type="ECO:0000313" key="8">
    <source>
        <dbReference type="Proteomes" id="UP000002494"/>
    </source>
</evidence>
<sequence>MAETVADTRRLITKPQNLNDAYGPPSNFLEIDVSNPQTVGVGRGRFTTYEIRVKTNLPIFKLKESTVRRRYSDFEWLRSELERESKVLTIMDGWLFPGLALGFPRRKEPPLASSKDAQMSSDPPTPGSSPCKTKAASGSVSEILNRLLFKLKYKLSHEYKCSKYIKQINKITKRKYGWWLGSSISGKSGDGAQKRQMFSSGNTAQEGIV</sequence>
<dbReference type="Pfam" id="PF00787">
    <property type="entry name" value="PX"/>
    <property type="match status" value="1"/>
</dbReference>
<reference evidence="7" key="1">
    <citation type="submission" date="2024-01" db="EMBL/GenBank/DDBJ databases">
        <title>GRCr8: a new rat reference genome assembly contstructed from accurate long reads and long range scaffolding.</title>
        <authorList>
            <person name="Doris P.A."/>
            <person name="Kalbfleisch T."/>
            <person name="Li K."/>
            <person name="Howe K."/>
            <person name="Wood J."/>
        </authorList>
    </citation>
    <scope>NUCLEOTIDE SEQUENCE [LARGE SCALE GENOMIC DNA]</scope>
    <source>
        <strain evidence="7">Brown Norway</strain>
    </source>
</reference>
<comment type="similarity">
    <text evidence="1">Belongs to the sorting nexin family.</text>
</comment>
<evidence type="ECO:0000256" key="1">
    <source>
        <dbReference type="ARBA" id="ARBA00010883"/>
    </source>
</evidence>
<keyword evidence="2" id="KW-0813">Transport</keyword>
<dbReference type="PROSITE" id="PS50195">
    <property type="entry name" value="PX"/>
    <property type="match status" value="1"/>
</dbReference>
<evidence type="ECO:0000313" key="7">
    <source>
        <dbReference type="Ensembl" id="ENSRNOP00000103816.1"/>
    </source>
</evidence>
<dbReference type="GeneTree" id="ENSGT00940000153609"/>
<dbReference type="Proteomes" id="UP000002494">
    <property type="component" value="Chromosome 20"/>
</dbReference>
<feature type="region of interest" description="Disordered" evidence="5">
    <location>
        <begin position="188"/>
        <end position="209"/>
    </location>
</feature>
<reference evidence="7" key="2">
    <citation type="submission" date="2025-08" db="UniProtKB">
        <authorList>
            <consortium name="Ensembl"/>
        </authorList>
    </citation>
    <scope>IDENTIFICATION</scope>
    <source>
        <strain evidence="7">Brown Norway</strain>
    </source>
</reference>
<keyword evidence="4" id="KW-0446">Lipid-binding</keyword>
<feature type="compositionally biased region" description="Polar residues" evidence="5">
    <location>
        <begin position="115"/>
        <end position="135"/>
    </location>
</feature>
<evidence type="ECO:0000256" key="2">
    <source>
        <dbReference type="ARBA" id="ARBA00022448"/>
    </source>
</evidence>
<name>A0ABK0L3L6_RAT</name>
<feature type="compositionally biased region" description="Polar residues" evidence="5">
    <location>
        <begin position="196"/>
        <end position="209"/>
    </location>
</feature>
<feature type="domain" description="PX" evidence="6">
    <location>
        <begin position="27"/>
        <end position="209"/>
    </location>
</feature>
<dbReference type="SUPFAM" id="SSF64268">
    <property type="entry name" value="PX domain"/>
    <property type="match status" value="1"/>
</dbReference>
<dbReference type="PANTHER" id="PTHR45963">
    <property type="entry name" value="RE52028P"/>
    <property type="match status" value="1"/>
</dbReference>
<evidence type="ECO:0007829" key="9">
    <source>
        <dbReference type="PeptideAtlas" id="A0ABK0L3L6"/>
    </source>
</evidence>
<dbReference type="InterPro" id="IPR051074">
    <property type="entry name" value="Sorting_Nexin"/>
</dbReference>
<reference evidence="7" key="3">
    <citation type="submission" date="2025-09" db="UniProtKB">
        <authorList>
            <consortium name="Ensembl"/>
        </authorList>
    </citation>
    <scope>IDENTIFICATION</scope>
    <source>
        <strain evidence="7">Brown Norway</strain>
    </source>
</reference>
<dbReference type="InterPro" id="IPR001683">
    <property type="entry name" value="PX_dom"/>
</dbReference>
<accession>A0ABK0L3L6</accession>
<keyword evidence="8" id="KW-1185">Reference proteome</keyword>
<organism evidence="7 8">
    <name type="scientific">Rattus norvegicus</name>
    <name type="common">Rat</name>
    <dbReference type="NCBI Taxonomy" id="10116"/>
    <lineage>
        <taxon>Eukaryota</taxon>
        <taxon>Metazoa</taxon>
        <taxon>Chordata</taxon>
        <taxon>Craniata</taxon>
        <taxon>Vertebrata</taxon>
        <taxon>Euteleostomi</taxon>
        <taxon>Mammalia</taxon>
        <taxon>Eutheria</taxon>
        <taxon>Euarchontoglires</taxon>
        <taxon>Glires</taxon>
        <taxon>Rodentia</taxon>
        <taxon>Myomorpha</taxon>
        <taxon>Muroidea</taxon>
        <taxon>Muridae</taxon>
        <taxon>Murinae</taxon>
        <taxon>Rattus</taxon>
    </lineage>
</organism>